<dbReference type="KEGG" id="cput:CONPUDRAFT_150730"/>
<dbReference type="OrthoDB" id="3349377at2759"/>
<feature type="transmembrane region" description="Helical" evidence="1">
    <location>
        <begin position="129"/>
        <end position="152"/>
    </location>
</feature>
<evidence type="ECO:0000259" key="2">
    <source>
        <dbReference type="Pfam" id="PF20151"/>
    </source>
</evidence>
<dbReference type="Proteomes" id="UP000053558">
    <property type="component" value="Unassembled WGS sequence"/>
</dbReference>
<keyword evidence="1" id="KW-1133">Transmembrane helix</keyword>
<dbReference type="GeneID" id="19202743"/>
<dbReference type="RefSeq" id="XP_007765603.1">
    <property type="nucleotide sequence ID" value="XM_007767413.1"/>
</dbReference>
<comment type="caution">
    <text evidence="3">The sequence shown here is derived from an EMBL/GenBank/DDBJ whole genome shotgun (WGS) entry which is preliminary data.</text>
</comment>
<name>A0A5M3MWY9_CONPW</name>
<dbReference type="InterPro" id="IPR045340">
    <property type="entry name" value="DUF6533"/>
</dbReference>
<dbReference type="EMBL" id="JH711575">
    <property type="protein sequence ID" value="EIW83659.1"/>
    <property type="molecule type" value="Genomic_DNA"/>
</dbReference>
<keyword evidence="4" id="KW-1185">Reference proteome</keyword>
<reference evidence="4" key="1">
    <citation type="journal article" date="2012" name="Science">
        <title>The Paleozoic origin of enzymatic lignin decomposition reconstructed from 31 fungal genomes.</title>
        <authorList>
            <person name="Floudas D."/>
            <person name="Binder M."/>
            <person name="Riley R."/>
            <person name="Barry K."/>
            <person name="Blanchette R.A."/>
            <person name="Henrissat B."/>
            <person name="Martinez A.T."/>
            <person name="Otillar R."/>
            <person name="Spatafora J.W."/>
            <person name="Yadav J.S."/>
            <person name="Aerts A."/>
            <person name="Benoit I."/>
            <person name="Boyd A."/>
            <person name="Carlson A."/>
            <person name="Copeland A."/>
            <person name="Coutinho P.M."/>
            <person name="de Vries R.P."/>
            <person name="Ferreira P."/>
            <person name="Findley K."/>
            <person name="Foster B."/>
            <person name="Gaskell J."/>
            <person name="Glotzer D."/>
            <person name="Gorecki P."/>
            <person name="Heitman J."/>
            <person name="Hesse C."/>
            <person name="Hori C."/>
            <person name="Igarashi K."/>
            <person name="Jurgens J.A."/>
            <person name="Kallen N."/>
            <person name="Kersten P."/>
            <person name="Kohler A."/>
            <person name="Kuees U."/>
            <person name="Kumar T.K.A."/>
            <person name="Kuo A."/>
            <person name="LaButti K."/>
            <person name="Larrondo L.F."/>
            <person name="Lindquist E."/>
            <person name="Ling A."/>
            <person name="Lombard V."/>
            <person name="Lucas S."/>
            <person name="Lundell T."/>
            <person name="Martin R."/>
            <person name="McLaughlin D.J."/>
            <person name="Morgenstern I."/>
            <person name="Morin E."/>
            <person name="Murat C."/>
            <person name="Nagy L.G."/>
            <person name="Nolan M."/>
            <person name="Ohm R.A."/>
            <person name="Patyshakuliyeva A."/>
            <person name="Rokas A."/>
            <person name="Ruiz-Duenas F.J."/>
            <person name="Sabat G."/>
            <person name="Salamov A."/>
            <person name="Samejima M."/>
            <person name="Schmutz J."/>
            <person name="Slot J.C."/>
            <person name="St John F."/>
            <person name="Stenlid J."/>
            <person name="Sun H."/>
            <person name="Sun S."/>
            <person name="Syed K."/>
            <person name="Tsang A."/>
            <person name="Wiebenga A."/>
            <person name="Young D."/>
            <person name="Pisabarro A."/>
            <person name="Eastwood D.C."/>
            <person name="Martin F."/>
            <person name="Cullen D."/>
            <person name="Grigoriev I.V."/>
            <person name="Hibbett D.S."/>
        </authorList>
    </citation>
    <scope>NUCLEOTIDE SEQUENCE [LARGE SCALE GENOMIC DNA]</scope>
    <source>
        <strain evidence="4">RWD-64-598 SS2</strain>
    </source>
</reference>
<evidence type="ECO:0000313" key="4">
    <source>
        <dbReference type="Proteomes" id="UP000053558"/>
    </source>
</evidence>
<organism evidence="3 4">
    <name type="scientific">Coniophora puteana (strain RWD-64-598)</name>
    <name type="common">Brown rot fungus</name>
    <dbReference type="NCBI Taxonomy" id="741705"/>
    <lineage>
        <taxon>Eukaryota</taxon>
        <taxon>Fungi</taxon>
        <taxon>Dikarya</taxon>
        <taxon>Basidiomycota</taxon>
        <taxon>Agaricomycotina</taxon>
        <taxon>Agaricomycetes</taxon>
        <taxon>Agaricomycetidae</taxon>
        <taxon>Boletales</taxon>
        <taxon>Coniophorineae</taxon>
        <taxon>Coniophoraceae</taxon>
        <taxon>Coniophora</taxon>
    </lineage>
</organism>
<feature type="transmembrane region" description="Helical" evidence="1">
    <location>
        <begin position="52"/>
        <end position="75"/>
    </location>
</feature>
<sequence>MFTNSLVNSTTLVEATSGSTSHTKAVSLAMFTVVIYDYVLNLDLEIDLVWEAGFISVLYVMLRYFGFLWAGLELILNLELPLARETYAATSFASIISLLATGPSLVSTIERPNAGTCEYTLPPNRRWSWPVAAGTVSVFELVLCGFALRYALKHYKASRWRSPTCTAGTLMRVIIRDNILYFFVAFADLLIAAVISAPSLRPRGAFSDILLALEFGFNTMLGPWLVLSVRKQKAETTGGVKYFDGDAWLTFISTIE</sequence>
<dbReference type="AlphaFoldDB" id="A0A5M3MWY9"/>
<protein>
    <recommendedName>
        <fullName evidence="2">DUF6533 domain-containing protein</fullName>
    </recommendedName>
</protein>
<feature type="transmembrane region" description="Helical" evidence="1">
    <location>
        <begin position="209"/>
        <end position="227"/>
    </location>
</feature>
<feature type="domain" description="DUF6533" evidence="2">
    <location>
        <begin position="26"/>
        <end position="68"/>
    </location>
</feature>
<proteinExistence type="predicted"/>
<feature type="transmembrane region" description="Helical" evidence="1">
    <location>
        <begin position="179"/>
        <end position="197"/>
    </location>
</feature>
<keyword evidence="1" id="KW-0812">Transmembrane</keyword>
<feature type="transmembrane region" description="Helical" evidence="1">
    <location>
        <begin position="87"/>
        <end position="109"/>
    </location>
</feature>
<accession>A0A5M3MWY9</accession>
<gene>
    <name evidence="3" type="ORF">CONPUDRAFT_150730</name>
</gene>
<keyword evidence="1" id="KW-0472">Membrane</keyword>
<dbReference type="Pfam" id="PF20151">
    <property type="entry name" value="DUF6533"/>
    <property type="match status" value="1"/>
</dbReference>
<evidence type="ECO:0000313" key="3">
    <source>
        <dbReference type="EMBL" id="EIW83659.1"/>
    </source>
</evidence>
<evidence type="ECO:0000256" key="1">
    <source>
        <dbReference type="SAM" id="Phobius"/>
    </source>
</evidence>